<proteinExistence type="predicted"/>
<accession>A0A2H0BWK0</accession>
<comment type="caution">
    <text evidence="1">The sequence shown here is derived from an EMBL/GenBank/DDBJ whole genome shotgun (WGS) entry which is preliminary data.</text>
</comment>
<dbReference type="AlphaFoldDB" id="A0A2H0BWK0"/>
<name>A0A2H0BWK0_9BACT</name>
<reference evidence="1 2" key="1">
    <citation type="submission" date="2017-09" db="EMBL/GenBank/DDBJ databases">
        <title>Depth-based differentiation of microbial function through sediment-hosted aquifers and enrichment of novel symbionts in the deep terrestrial subsurface.</title>
        <authorList>
            <person name="Probst A.J."/>
            <person name="Ladd B."/>
            <person name="Jarett J.K."/>
            <person name="Geller-Mcgrath D.E."/>
            <person name="Sieber C.M."/>
            <person name="Emerson J.B."/>
            <person name="Anantharaman K."/>
            <person name="Thomas B.C."/>
            <person name="Malmstrom R."/>
            <person name="Stieglmeier M."/>
            <person name="Klingl A."/>
            <person name="Woyke T."/>
            <person name="Ryan C.M."/>
            <person name="Banfield J.F."/>
        </authorList>
    </citation>
    <scope>NUCLEOTIDE SEQUENCE [LARGE SCALE GENOMIC DNA]</scope>
    <source>
        <strain evidence="1">CG22_combo_CG10-13_8_21_14_all_38_20</strain>
    </source>
</reference>
<gene>
    <name evidence="1" type="ORF">COW99_00785</name>
</gene>
<dbReference type="EMBL" id="PCTA01000004">
    <property type="protein sequence ID" value="PIP62066.1"/>
    <property type="molecule type" value="Genomic_DNA"/>
</dbReference>
<dbReference type="GO" id="GO:0006355">
    <property type="term" value="P:regulation of DNA-templated transcription"/>
    <property type="evidence" value="ECO:0007669"/>
    <property type="project" value="InterPro"/>
</dbReference>
<protein>
    <recommendedName>
        <fullName evidence="3">CopG family transcriptional regulator</fullName>
    </recommendedName>
</protein>
<evidence type="ECO:0008006" key="3">
    <source>
        <dbReference type="Google" id="ProtNLM"/>
    </source>
</evidence>
<evidence type="ECO:0000313" key="1">
    <source>
        <dbReference type="EMBL" id="PIP62066.1"/>
    </source>
</evidence>
<sequence>MKNDKKQRLTAFVNPELVKRAKVRGAIDGLTLSEVVEHALDAYAPIIEEGKGKKINLVVPR</sequence>
<dbReference type="Gene3D" id="1.10.1220.10">
    <property type="entry name" value="Met repressor-like"/>
    <property type="match status" value="1"/>
</dbReference>
<evidence type="ECO:0000313" key="2">
    <source>
        <dbReference type="Proteomes" id="UP000231246"/>
    </source>
</evidence>
<dbReference type="Proteomes" id="UP000231246">
    <property type="component" value="Unassembled WGS sequence"/>
</dbReference>
<dbReference type="InterPro" id="IPR013321">
    <property type="entry name" value="Arc_rbn_hlx_hlx"/>
</dbReference>
<organism evidence="1 2">
    <name type="scientific">Candidatus Roizmanbacteria bacterium CG22_combo_CG10-13_8_21_14_all_38_20</name>
    <dbReference type="NCBI Taxonomy" id="1974862"/>
    <lineage>
        <taxon>Bacteria</taxon>
        <taxon>Candidatus Roizmaniibacteriota</taxon>
    </lineage>
</organism>